<feature type="region of interest" description="Disordered" evidence="1">
    <location>
        <begin position="101"/>
        <end position="128"/>
    </location>
</feature>
<sequence>MAISSEERWSHYVDHYVQLGPTYASPTGGESVGTFNAKVRRPFLRRNLPANAGADDEAQRDIITHSGLELKICVNTYKIFFVDHTEDYFERRREDPLPYSAATRQAKQQRWRAHMDTKRRERRKDGGDWTAAKEAAFEQWFSGEEWGPGRAANVHAAVARPRADGAAPVRTWRVPNLLGWT</sequence>
<proteinExistence type="predicted"/>
<evidence type="ECO:0000259" key="2">
    <source>
        <dbReference type="Pfam" id="PF16879"/>
    </source>
</evidence>
<evidence type="ECO:0000256" key="1">
    <source>
        <dbReference type="SAM" id="MobiDB-lite"/>
    </source>
</evidence>
<feature type="compositionally biased region" description="Basic and acidic residues" evidence="1">
    <location>
        <begin position="113"/>
        <end position="127"/>
    </location>
</feature>
<dbReference type="AlphaFoldDB" id="A0A4P9WQ46"/>
<feature type="non-terminal residue" evidence="3">
    <location>
        <position position="181"/>
    </location>
</feature>
<dbReference type="Pfam" id="PF16879">
    <property type="entry name" value="Sin3a_C"/>
    <property type="match status" value="1"/>
</dbReference>
<accession>A0A4P9WQ46</accession>
<evidence type="ECO:0000313" key="3">
    <source>
        <dbReference type="EMBL" id="RKO95154.1"/>
    </source>
</evidence>
<protein>
    <recommendedName>
        <fullName evidence="2">Sin3 C-terminal domain-containing protein</fullName>
    </recommendedName>
</protein>
<feature type="domain" description="Sin3 C-terminal" evidence="2">
    <location>
        <begin position="4"/>
        <end position="89"/>
    </location>
</feature>
<dbReference type="Proteomes" id="UP000268535">
    <property type="component" value="Unassembled WGS sequence"/>
</dbReference>
<dbReference type="InterPro" id="IPR031693">
    <property type="entry name" value="Sin3_C"/>
</dbReference>
<dbReference type="EMBL" id="ML012805">
    <property type="protein sequence ID" value="RKO95154.1"/>
    <property type="molecule type" value="Genomic_DNA"/>
</dbReference>
<name>A0A4P9WQ46_9FUNG</name>
<reference evidence="4" key="1">
    <citation type="journal article" date="2018" name="Nat. Microbiol.">
        <title>Leveraging single-cell genomics to expand the fungal tree of life.</title>
        <authorList>
            <person name="Ahrendt S.R."/>
            <person name="Quandt C.A."/>
            <person name="Ciobanu D."/>
            <person name="Clum A."/>
            <person name="Salamov A."/>
            <person name="Andreopoulos B."/>
            <person name="Cheng J.F."/>
            <person name="Woyke T."/>
            <person name="Pelin A."/>
            <person name="Henrissat B."/>
            <person name="Reynolds N.K."/>
            <person name="Benny G.L."/>
            <person name="Smith M.E."/>
            <person name="James T.Y."/>
            <person name="Grigoriev I.V."/>
        </authorList>
    </citation>
    <scope>NUCLEOTIDE SEQUENCE [LARGE SCALE GENOMIC DNA]</scope>
    <source>
        <strain evidence="4">ATCC 52028</strain>
    </source>
</reference>
<gene>
    <name evidence="3" type="ORF">CAUPRSCDRAFT_13108</name>
</gene>
<organism evidence="3 4">
    <name type="scientific">Caulochytrium protostelioides</name>
    <dbReference type="NCBI Taxonomy" id="1555241"/>
    <lineage>
        <taxon>Eukaryota</taxon>
        <taxon>Fungi</taxon>
        <taxon>Fungi incertae sedis</taxon>
        <taxon>Chytridiomycota</taxon>
        <taxon>Chytridiomycota incertae sedis</taxon>
        <taxon>Chytridiomycetes</taxon>
        <taxon>Caulochytriales</taxon>
        <taxon>Caulochytriaceae</taxon>
        <taxon>Caulochytrium</taxon>
    </lineage>
</organism>
<evidence type="ECO:0000313" key="4">
    <source>
        <dbReference type="Proteomes" id="UP000268535"/>
    </source>
</evidence>